<accession>A0A9X2X8U7</accession>
<dbReference type="Gene3D" id="1.10.8.60">
    <property type="match status" value="1"/>
</dbReference>
<reference evidence="2" key="1">
    <citation type="submission" date="2022-08" db="EMBL/GenBank/DDBJ databases">
        <title>Chelativorans sichuanense sp. nov., a paraffin oil-degrading bacterium isolated from a mixture of oil-based drill cuttings and paddy soil.</title>
        <authorList>
            <person name="Yu J."/>
            <person name="Liu H."/>
            <person name="Chen Q."/>
        </authorList>
    </citation>
    <scope>NUCLEOTIDE SEQUENCE</scope>
    <source>
        <strain evidence="2">SCAU 2101</strain>
    </source>
</reference>
<dbReference type="Proteomes" id="UP001149009">
    <property type="component" value="Unassembled WGS sequence"/>
</dbReference>
<dbReference type="SUPFAM" id="SSF52540">
    <property type="entry name" value="P-loop containing nucleoside triphosphate hydrolases"/>
    <property type="match status" value="1"/>
</dbReference>
<dbReference type="Gene3D" id="3.40.50.300">
    <property type="entry name" value="P-loop containing nucleotide triphosphate hydrolases"/>
    <property type="match status" value="1"/>
</dbReference>
<protein>
    <submittedName>
        <fullName evidence="2">DnaA regulatory inactivator HdaA</fullName>
    </submittedName>
</protein>
<gene>
    <name evidence="2" type="primary">hdaA</name>
    <name evidence="2" type="ORF">NYR54_11085</name>
</gene>
<proteinExistence type="predicted"/>
<keyword evidence="3" id="KW-1185">Reference proteome</keyword>
<dbReference type="GO" id="GO:0006270">
    <property type="term" value="P:DNA replication initiation"/>
    <property type="evidence" value="ECO:0007669"/>
    <property type="project" value="TreeGrafter"/>
</dbReference>
<comment type="caution">
    <text evidence="2">The sequence shown here is derived from an EMBL/GenBank/DDBJ whole genome shotgun (WGS) entry which is preliminary data.</text>
</comment>
<dbReference type="InterPro" id="IPR055199">
    <property type="entry name" value="Hda_lid"/>
</dbReference>
<evidence type="ECO:0000313" key="2">
    <source>
        <dbReference type="EMBL" id="MCT8990828.1"/>
    </source>
</evidence>
<organism evidence="2 3">
    <name type="scientific">Chelativorans petroleitrophicus</name>
    <dbReference type="NCBI Taxonomy" id="2975484"/>
    <lineage>
        <taxon>Bacteria</taxon>
        <taxon>Pseudomonadati</taxon>
        <taxon>Pseudomonadota</taxon>
        <taxon>Alphaproteobacteria</taxon>
        <taxon>Hyphomicrobiales</taxon>
        <taxon>Phyllobacteriaceae</taxon>
        <taxon>Chelativorans</taxon>
    </lineage>
</organism>
<feature type="domain" description="Hda lid" evidence="1">
    <location>
        <begin position="170"/>
        <end position="214"/>
    </location>
</feature>
<evidence type="ECO:0000313" key="3">
    <source>
        <dbReference type="Proteomes" id="UP001149009"/>
    </source>
</evidence>
<dbReference type="AlphaFoldDB" id="A0A9X2X8U7"/>
<name>A0A9X2X8U7_9HYPH</name>
<sequence>MRKDLRPRQLPLDLAHGEAFSRDDLVVTPANERAVALVESWPDWPAPVVVLAGPAGSGKTHLSEIWCDCSGATPIEVGTIGPDALAAAEEGPILIDGADMLPRDETGLFHLINTVRVARTNLLMTARSLPAAWGIELPDLFSRLKAATVVEIEAPDDMLLAGVITKLFADRQIAIDPRVVRFLMRRIERSLATARDIVDKLDRAALERKMRITRALAAEVIGIANEAAFD</sequence>
<dbReference type="Pfam" id="PF22688">
    <property type="entry name" value="Hda_lid"/>
    <property type="match status" value="1"/>
</dbReference>
<dbReference type="InterPro" id="IPR027417">
    <property type="entry name" value="P-loop_NTPase"/>
</dbReference>
<dbReference type="RefSeq" id="WP_261515721.1">
    <property type="nucleotide sequence ID" value="NZ_JAODNV010000011.1"/>
</dbReference>
<dbReference type="GO" id="GO:0005886">
    <property type="term" value="C:plasma membrane"/>
    <property type="evidence" value="ECO:0007669"/>
    <property type="project" value="TreeGrafter"/>
</dbReference>
<dbReference type="PANTHER" id="PTHR30050">
    <property type="entry name" value="CHROMOSOMAL REPLICATION INITIATOR PROTEIN DNAA"/>
    <property type="match status" value="1"/>
</dbReference>
<dbReference type="PANTHER" id="PTHR30050:SF5">
    <property type="entry name" value="DNAA REGULATORY INACTIVATOR HDA"/>
    <property type="match status" value="1"/>
</dbReference>
<dbReference type="GO" id="GO:0003688">
    <property type="term" value="F:DNA replication origin binding"/>
    <property type="evidence" value="ECO:0007669"/>
    <property type="project" value="TreeGrafter"/>
</dbReference>
<dbReference type="EMBL" id="JAODNV010000011">
    <property type="protein sequence ID" value="MCT8990828.1"/>
    <property type="molecule type" value="Genomic_DNA"/>
</dbReference>
<dbReference type="NCBIfam" id="NF006571">
    <property type="entry name" value="PRK09087.1"/>
    <property type="match status" value="1"/>
</dbReference>
<evidence type="ECO:0000259" key="1">
    <source>
        <dbReference type="Pfam" id="PF22688"/>
    </source>
</evidence>